<dbReference type="AlphaFoldDB" id="A0A9J6FB29"/>
<reference evidence="3 4" key="1">
    <citation type="journal article" date="2020" name="Cell">
        <title>Large-Scale Comparative Analyses of Tick Genomes Elucidate Their Genetic Diversity and Vector Capacities.</title>
        <authorList>
            <consortium name="Tick Genome and Microbiome Consortium (TIGMIC)"/>
            <person name="Jia N."/>
            <person name="Wang J."/>
            <person name="Shi W."/>
            <person name="Du L."/>
            <person name="Sun Y."/>
            <person name="Zhan W."/>
            <person name="Jiang J.F."/>
            <person name="Wang Q."/>
            <person name="Zhang B."/>
            <person name="Ji P."/>
            <person name="Bell-Sakyi L."/>
            <person name="Cui X.M."/>
            <person name="Yuan T.T."/>
            <person name="Jiang B.G."/>
            <person name="Yang W.F."/>
            <person name="Lam T.T."/>
            <person name="Chang Q.C."/>
            <person name="Ding S.J."/>
            <person name="Wang X.J."/>
            <person name="Zhu J.G."/>
            <person name="Ruan X.D."/>
            <person name="Zhao L."/>
            <person name="Wei J.T."/>
            <person name="Ye R.Z."/>
            <person name="Que T.C."/>
            <person name="Du C.H."/>
            <person name="Zhou Y.H."/>
            <person name="Cheng J.X."/>
            <person name="Dai P.F."/>
            <person name="Guo W.B."/>
            <person name="Han X.H."/>
            <person name="Huang E.J."/>
            <person name="Li L.F."/>
            <person name="Wei W."/>
            <person name="Gao Y.C."/>
            <person name="Liu J.Z."/>
            <person name="Shao H.Z."/>
            <person name="Wang X."/>
            <person name="Wang C.C."/>
            <person name="Yang T.C."/>
            <person name="Huo Q.B."/>
            <person name="Li W."/>
            <person name="Chen H.Y."/>
            <person name="Chen S.E."/>
            <person name="Zhou L.G."/>
            <person name="Ni X.B."/>
            <person name="Tian J.H."/>
            <person name="Sheng Y."/>
            <person name="Liu T."/>
            <person name="Pan Y.S."/>
            <person name="Xia L.Y."/>
            <person name="Li J."/>
            <person name="Zhao F."/>
            <person name="Cao W.C."/>
        </authorList>
    </citation>
    <scope>NUCLEOTIDE SEQUENCE [LARGE SCALE GENOMIC DNA]</scope>
    <source>
        <strain evidence="3">HaeL-2018</strain>
    </source>
</reference>
<protein>
    <recommendedName>
        <fullName evidence="2">CCHC-type domain-containing protein</fullName>
    </recommendedName>
</protein>
<accession>A0A9J6FB29</accession>
<dbReference type="OMA" id="IVECHIR"/>
<evidence type="ECO:0000256" key="1">
    <source>
        <dbReference type="PROSITE-ProRule" id="PRU00047"/>
    </source>
</evidence>
<dbReference type="InterPro" id="IPR001878">
    <property type="entry name" value="Znf_CCHC"/>
</dbReference>
<name>A0A9J6FB29_HAELO</name>
<gene>
    <name evidence="3" type="ORF">HPB48_019894</name>
</gene>
<dbReference type="GO" id="GO:0008270">
    <property type="term" value="F:zinc ion binding"/>
    <property type="evidence" value="ECO:0007669"/>
    <property type="project" value="UniProtKB-KW"/>
</dbReference>
<dbReference type="PANTHER" id="PTHR47331">
    <property type="entry name" value="PHD-TYPE DOMAIN-CONTAINING PROTEIN"/>
    <property type="match status" value="1"/>
</dbReference>
<keyword evidence="1" id="KW-0863">Zinc-finger</keyword>
<dbReference type="Gene3D" id="4.10.60.10">
    <property type="entry name" value="Zinc finger, CCHC-type"/>
    <property type="match status" value="1"/>
</dbReference>
<dbReference type="SMART" id="SM00343">
    <property type="entry name" value="ZnF_C2HC"/>
    <property type="match status" value="2"/>
</dbReference>
<keyword evidence="1" id="KW-0862">Zinc</keyword>
<comment type="caution">
    <text evidence="3">The sequence shown here is derived from an EMBL/GenBank/DDBJ whole genome shotgun (WGS) entry which is preliminary data.</text>
</comment>
<dbReference type="Proteomes" id="UP000821853">
    <property type="component" value="Chromosome 1"/>
</dbReference>
<evidence type="ECO:0000313" key="4">
    <source>
        <dbReference type="Proteomes" id="UP000821853"/>
    </source>
</evidence>
<evidence type="ECO:0000259" key="2">
    <source>
        <dbReference type="PROSITE" id="PS50158"/>
    </source>
</evidence>
<proteinExistence type="predicted"/>
<dbReference type="PROSITE" id="PS50158">
    <property type="entry name" value="ZF_CCHC"/>
    <property type="match status" value="1"/>
</dbReference>
<evidence type="ECO:0000313" key="3">
    <source>
        <dbReference type="EMBL" id="KAH9359720.1"/>
    </source>
</evidence>
<keyword evidence="4" id="KW-1185">Reference proteome</keyword>
<sequence>MTSGVGGPPREIGRLSATSCWQPSREAAKLPFTASALHVTARKDRKEECFFCHSQKHSTRSCTADLSLATKKEHLARDRRCFRCTTKGHQARNCRARLSCASCHGRHATTMCDPSFKGNNATEGAPGTTVCVSAPVQASGESSNEQSNDRSKDNGVYLQTFRAWLSHDGRSRLVRGILDGGSQRSFITEHLATKLRWKVVNETTVAFNTFGNASTPCAQKRKVVQVPLRSQHATDVHSIEAIVVPVICQDVSAPSADTSFVEDLRRQGKVFADQQMFIGVDSEPGLGLLIGSDYLWRLLTGEVIRSPDIEGLAVINPIFGWTLQGPSRQKAFLDAGTHLMVCVLRVSSVTEDESASELLQAFWQLESMGIADSSEQCTDCLVQFKQAIQKNNGRYTVALPWKEGRKNSLTDNRDIALNRLQRLVKRLSHQEGLLQRYDTLIRQYLLLNHAEVVPKVVPDDRVVYYMLHREVVREESLTTKLRVVFDASSHSQGVPSPQ</sequence>
<dbReference type="GO" id="GO:0003676">
    <property type="term" value="F:nucleic acid binding"/>
    <property type="evidence" value="ECO:0007669"/>
    <property type="project" value="InterPro"/>
</dbReference>
<dbReference type="PANTHER" id="PTHR47331:SF5">
    <property type="entry name" value="RIBONUCLEASE H"/>
    <property type="match status" value="1"/>
</dbReference>
<dbReference type="VEuPathDB" id="VectorBase:HLOH_053634"/>
<organism evidence="3 4">
    <name type="scientific">Haemaphysalis longicornis</name>
    <name type="common">Bush tick</name>
    <dbReference type="NCBI Taxonomy" id="44386"/>
    <lineage>
        <taxon>Eukaryota</taxon>
        <taxon>Metazoa</taxon>
        <taxon>Ecdysozoa</taxon>
        <taxon>Arthropoda</taxon>
        <taxon>Chelicerata</taxon>
        <taxon>Arachnida</taxon>
        <taxon>Acari</taxon>
        <taxon>Parasitiformes</taxon>
        <taxon>Ixodida</taxon>
        <taxon>Ixodoidea</taxon>
        <taxon>Ixodidae</taxon>
        <taxon>Haemaphysalinae</taxon>
        <taxon>Haemaphysalis</taxon>
    </lineage>
</organism>
<dbReference type="OrthoDB" id="6513734at2759"/>
<feature type="domain" description="CCHC-type" evidence="2">
    <location>
        <begin position="79"/>
        <end position="95"/>
    </location>
</feature>
<keyword evidence="1" id="KW-0479">Metal-binding</keyword>
<dbReference type="EMBL" id="JABSTR010000001">
    <property type="protein sequence ID" value="KAH9359720.1"/>
    <property type="molecule type" value="Genomic_DNA"/>
</dbReference>